<dbReference type="Pfam" id="PF00011">
    <property type="entry name" value="HSP20"/>
    <property type="match status" value="1"/>
</dbReference>
<dbReference type="NCBIfam" id="NF041800">
    <property type="entry name" value="Hsp20"/>
    <property type="match status" value="1"/>
</dbReference>
<dbReference type="Proteomes" id="UP001200513">
    <property type="component" value="Chromosome"/>
</dbReference>
<organism evidence="2">
    <name type="scientific">Candidatus Heimdallarchaeum endolithica</name>
    <dbReference type="NCBI Taxonomy" id="2876572"/>
    <lineage>
        <taxon>Archaea</taxon>
        <taxon>Promethearchaeati</taxon>
        <taxon>Candidatus Heimdallarchaeota</taxon>
        <taxon>Candidatus Heimdallarchaeia (ex Rinke et al. 2021) (nom. nud.)</taxon>
        <taxon>Candidatus Heimdallarchaeales</taxon>
        <taxon>Candidatus Heimdallarchaeaceae</taxon>
        <taxon>Candidatus Heimdallarchaeum</taxon>
    </lineage>
</organism>
<feature type="domain" description="SHSP" evidence="1">
    <location>
        <begin position="123"/>
        <end position="209"/>
    </location>
</feature>
<dbReference type="Gene3D" id="2.60.40.790">
    <property type="match status" value="1"/>
</dbReference>
<dbReference type="SUPFAM" id="SSF49764">
    <property type="entry name" value="HSP20-like chaperones"/>
    <property type="match status" value="1"/>
</dbReference>
<dbReference type="AlphaFoldDB" id="A0A9Y1BQH5"/>
<evidence type="ECO:0000259" key="1">
    <source>
        <dbReference type="Pfam" id="PF00011"/>
    </source>
</evidence>
<name>A0A9Y1BQH5_9ARCH</name>
<evidence type="ECO:0000313" key="2">
    <source>
        <dbReference type="EMBL" id="UJG43344.1"/>
    </source>
</evidence>
<proteinExistence type="predicted"/>
<dbReference type="InterPro" id="IPR002068">
    <property type="entry name" value="A-crystallin/Hsp20_dom"/>
</dbReference>
<dbReference type="CDD" id="cd06464">
    <property type="entry name" value="ACD_sHsps-like"/>
    <property type="match status" value="1"/>
</dbReference>
<reference evidence="2" key="1">
    <citation type="journal article" date="2022" name="Nat. Microbiol.">
        <title>Unique mobile elements and scalable gene flow at the prokaryote-eukaryote boundary revealed by circularized Asgard archaea genomes.</title>
        <authorList>
            <person name="Wu F."/>
            <person name="Speth D.R."/>
            <person name="Philosof A."/>
            <person name="Cremiere A."/>
            <person name="Narayanan A."/>
            <person name="Barco R.A."/>
            <person name="Connon S.A."/>
            <person name="Amend J.P."/>
            <person name="Antoshechkin I.A."/>
            <person name="Orphan V.J."/>
        </authorList>
    </citation>
    <scope>NUCLEOTIDE SEQUENCE</scope>
    <source>
        <strain evidence="2">PR6</strain>
    </source>
</reference>
<gene>
    <name evidence="2" type="ORF">K9W46_13340</name>
</gene>
<sequence length="209" mass="24101">MPNNKKKKDKKPDDDDFPFPFKIDDFTFDGFDIDEFMEQFLPFMKGSSFGRMIDNMIKELMKNLQRNLDADTSLEDLLRNQFVYGFQIGFDPDGKPSFRQFGNVKPKGTGHIETYDVREPLIDIFKEKDKVRVIAEVPGISKGDIKLTGSESRLSIKAHSKDRKYEKKIDLPVPVKIETAKAKYNNGVLEVVIQRKEKEKDEGVSIDIQ</sequence>
<protein>
    <submittedName>
        <fullName evidence="2">Hsp20/alpha crystallin family protein</fullName>
    </submittedName>
</protein>
<dbReference type="EMBL" id="CP084167">
    <property type="protein sequence ID" value="UJG43344.1"/>
    <property type="molecule type" value="Genomic_DNA"/>
</dbReference>
<accession>A0A9Y1BQH5</accession>
<dbReference type="InterPro" id="IPR008978">
    <property type="entry name" value="HSP20-like_chaperone"/>
</dbReference>